<protein>
    <submittedName>
        <fullName evidence="2">Uncharacterized protein</fullName>
    </submittedName>
</protein>
<gene>
    <name evidence="2" type="ORF">RRG08_012729</name>
</gene>
<organism evidence="2 3">
    <name type="scientific">Elysia crispata</name>
    <name type="common">lettuce slug</name>
    <dbReference type="NCBI Taxonomy" id="231223"/>
    <lineage>
        <taxon>Eukaryota</taxon>
        <taxon>Metazoa</taxon>
        <taxon>Spiralia</taxon>
        <taxon>Lophotrochozoa</taxon>
        <taxon>Mollusca</taxon>
        <taxon>Gastropoda</taxon>
        <taxon>Heterobranchia</taxon>
        <taxon>Euthyneura</taxon>
        <taxon>Panpulmonata</taxon>
        <taxon>Sacoglossa</taxon>
        <taxon>Placobranchoidea</taxon>
        <taxon>Plakobranchidae</taxon>
        <taxon>Elysia</taxon>
    </lineage>
</organism>
<accession>A0AAE0YR43</accession>
<comment type="caution">
    <text evidence="2">The sequence shown here is derived from an EMBL/GenBank/DDBJ whole genome shotgun (WGS) entry which is preliminary data.</text>
</comment>
<evidence type="ECO:0000313" key="2">
    <source>
        <dbReference type="EMBL" id="KAK3754808.1"/>
    </source>
</evidence>
<evidence type="ECO:0000313" key="3">
    <source>
        <dbReference type="Proteomes" id="UP001283361"/>
    </source>
</evidence>
<dbReference type="Proteomes" id="UP001283361">
    <property type="component" value="Unassembled WGS sequence"/>
</dbReference>
<reference evidence="2" key="1">
    <citation type="journal article" date="2023" name="G3 (Bethesda)">
        <title>A reference genome for the long-term kleptoplast-retaining sea slug Elysia crispata morphotype clarki.</title>
        <authorList>
            <person name="Eastman K.E."/>
            <person name="Pendleton A.L."/>
            <person name="Shaikh M.A."/>
            <person name="Suttiyut T."/>
            <person name="Ogas R."/>
            <person name="Tomko P."/>
            <person name="Gavelis G."/>
            <person name="Widhalm J.R."/>
            <person name="Wisecaver J.H."/>
        </authorList>
    </citation>
    <scope>NUCLEOTIDE SEQUENCE</scope>
    <source>
        <strain evidence="2">ECLA1</strain>
    </source>
</reference>
<feature type="region of interest" description="Disordered" evidence="1">
    <location>
        <begin position="79"/>
        <end position="115"/>
    </location>
</feature>
<sequence>MLFRCQKQREQYGLERSKKQVIPAHKKPRCTSSLVLKDDFQLFPNDVQPVFVVVSTDKPIYAPQEQWLPLLAPHGGHPACEPDSAMRGIWHTSDDNENTGPADSDTPARNCGETR</sequence>
<evidence type="ECO:0000256" key="1">
    <source>
        <dbReference type="SAM" id="MobiDB-lite"/>
    </source>
</evidence>
<dbReference type="AlphaFoldDB" id="A0AAE0YR43"/>
<keyword evidence="3" id="KW-1185">Reference proteome</keyword>
<proteinExistence type="predicted"/>
<dbReference type="EMBL" id="JAWDGP010005635">
    <property type="protein sequence ID" value="KAK3754808.1"/>
    <property type="molecule type" value="Genomic_DNA"/>
</dbReference>
<name>A0AAE0YR43_9GAST</name>